<dbReference type="InterPro" id="IPR030417">
    <property type="entry name" value="MS4A"/>
</dbReference>
<evidence type="ECO:0000256" key="3">
    <source>
        <dbReference type="ARBA" id="ARBA00022692"/>
    </source>
</evidence>
<dbReference type="GO" id="GO:0032998">
    <property type="term" value="C:Fc-epsilon receptor I complex"/>
    <property type="evidence" value="ECO:0007669"/>
    <property type="project" value="Ensembl"/>
</dbReference>
<dbReference type="GO" id="GO:0009897">
    <property type="term" value="C:external side of plasma membrane"/>
    <property type="evidence" value="ECO:0007669"/>
    <property type="project" value="Ensembl"/>
</dbReference>
<dbReference type="Proteomes" id="UP000694564">
    <property type="component" value="Chromosome 11"/>
</dbReference>
<dbReference type="GO" id="GO:0006955">
    <property type="term" value="P:immune response"/>
    <property type="evidence" value="ECO:0007669"/>
    <property type="project" value="Ensembl"/>
</dbReference>
<dbReference type="GeneTree" id="ENSGT00940000161985"/>
<dbReference type="PANTHER" id="PTHR23320:SF66">
    <property type="entry name" value="HIGH AFFINITY IMMUNOGLOBULIN EPSILON RECEPTOR SUBUNIT BETA"/>
    <property type="match status" value="1"/>
</dbReference>
<evidence type="ECO:0000256" key="1">
    <source>
        <dbReference type="ARBA" id="ARBA00004141"/>
    </source>
</evidence>
<feature type="transmembrane region" description="Helical" evidence="6">
    <location>
        <begin position="122"/>
        <end position="143"/>
    </location>
</feature>
<accession>A0A8D2CXB2</accession>
<dbReference type="GO" id="GO:0019863">
    <property type="term" value="F:IgE binding"/>
    <property type="evidence" value="ECO:0007669"/>
    <property type="project" value="Ensembl"/>
</dbReference>
<evidence type="ECO:0000256" key="6">
    <source>
        <dbReference type="SAM" id="Phobius"/>
    </source>
</evidence>
<evidence type="ECO:0000256" key="2">
    <source>
        <dbReference type="ARBA" id="ARBA00009565"/>
    </source>
</evidence>
<proteinExistence type="inferred from homology"/>
<evidence type="ECO:0000313" key="7">
    <source>
        <dbReference type="Ensembl" id="ENSSVLP00005016176.1"/>
    </source>
</evidence>
<dbReference type="Ensembl" id="ENSSVLT00005017980.1">
    <property type="protein sequence ID" value="ENSSVLP00005016176.1"/>
    <property type="gene ID" value="ENSSVLG00005012799.1"/>
</dbReference>
<comment type="subcellular location">
    <subcellularLocation>
        <location evidence="1">Membrane</location>
        <topology evidence="1">Multi-pass membrane protein</topology>
    </subcellularLocation>
</comment>
<dbReference type="InterPro" id="IPR007237">
    <property type="entry name" value="CD20-like"/>
</dbReference>
<evidence type="ECO:0000256" key="5">
    <source>
        <dbReference type="ARBA" id="ARBA00023136"/>
    </source>
</evidence>
<organism evidence="7 8">
    <name type="scientific">Sciurus vulgaris</name>
    <name type="common">Eurasian red squirrel</name>
    <dbReference type="NCBI Taxonomy" id="55149"/>
    <lineage>
        <taxon>Eukaryota</taxon>
        <taxon>Metazoa</taxon>
        <taxon>Chordata</taxon>
        <taxon>Craniata</taxon>
        <taxon>Vertebrata</taxon>
        <taxon>Euteleostomi</taxon>
        <taxon>Mammalia</taxon>
        <taxon>Eutheria</taxon>
        <taxon>Euarchontoglires</taxon>
        <taxon>Glires</taxon>
        <taxon>Rodentia</taxon>
        <taxon>Sciuromorpha</taxon>
        <taxon>Sciuridae</taxon>
        <taxon>Sciurinae</taxon>
        <taxon>Sciurini</taxon>
        <taxon>Sciurus</taxon>
    </lineage>
</organism>
<reference evidence="7" key="1">
    <citation type="submission" date="2025-08" db="UniProtKB">
        <authorList>
            <consortium name="Ensembl"/>
        </authorList>
    </citation>
    <scope>IDENTIFICATION</scope>
</reference>
<dbReference type="Pfam" id="PF04103">
    <property type="entry name" value="CD20"/>
    <property type="match status" value="1"/>
</dbReference>
<sequence length="234" mass="25592">RKVNNCPQIDLVLPRETVLEASPGDSPQQGTSATSPPQQTWLTVLRRELEFLGVTQILIGAICLCFGTIVFSVLDISDFDEEIFSSFKAGYPFWGAVLFAISGLLSIISEKKNGVYLVRGRLGANAVSSIAAGAGTVILILNLSNSWAYISQCEKIREDDSCFVVSFITEIVAMMLFLTILGFGSAMSLTIYGIGEEFKGDKVPDDRLYEELNIYSPIYSELEDKIEMSSPMGS</sequence>
<keyword evidence="3 6" id="KW-0812">Transmembrane</keyword>
<dbReference type="AlphaFoldDB" id="A0A8D2CXB2"/>
<comment type="similarity">
    <text evidence="2">Belongs to the MS4A family.</text>
</comment>
<keyword evidence="8" id="KW-1185">Reference proteome</keyword>
<feature type="transmembrane region" description="Helical" evidence="6">
    <location>
        <begin position="163"/>
        <end position="192"/>
    </location>
</feature>
<name>A0A8D2CXB2_SCIVU</name>
<evidence type="ECO:0000313" key="8">
    <source>
        <dbReference type="Proteomes" id="UP000694564"/>
    </source>
</evidence>
<keyword evidence="4 6" id="KW-1133">Transmembrane helix</keyword>
<keyword evidence="5 6" id="KW-0472">Membrane</keyword>
<dbReference type="OrthoDB" id="10071849at2759"/>
<gene>
    <name evidence="7" type="primary">MS4A2</name>
</gene>
<reference evidence="7" key="2">
    <citation type="submission" date="2025-09" db="UniProtKB">
        <authorList>
            <consortium name="Ensembl"/>
        </authorList>
    </citation>
    <scope>IDENTIFICATION</scope>
</reference>
<feature type="transmembrane region" description="Helical" evidence="6">
    <location>
        <begin position="51"/>
        <end position="71"/>
    </location>
</feature>
<protein>
    <submittedName>
        <fullName evidence="7">Membrane spanning 4-domains A2</fullName>
    </submittedName>
</protein>
<dbReference type="GO" id="GO:0007166">
    <property type="term" value="P:cell surface receptor signaling pathway"/>
    <property type="evidence" value="ECO:0007669"/>
    <property type="project" value="Ensembl"/>
</dbReference>
<feature type="transmembrane region" description="Helical" evidence="6">
    <location>
        <begin position="91"/>
        <end position="110"/>
    </location>
</feature>
<dbReference type="PANTHER" id="PTHR23320">
    <property type="entry name" value="MEMBRANE-SPANNING 4-DOMAINS SUBFAMILY A MS4A -RELATED"/>
    <property type="match status" value="1"/>
</dbReference>
<evidence type="ECO:0000256" key="4">
    <source>
        <dbReference type="ARBA" id="ARBA00022989"/>
    </source>
</evidence>